<organism evidence="2 3">
    <name type="scientific">Aureliella helgolandensis</name>
    <dbReference type="NCBI Taxonomy" id="2527968"/>
    <lineage>
        <taxon>Bacteria</taxon>
        <taxon>Pseudomonadati</taxon>
        <taxon>Planctomycetota</taxon>
        <taxon>Planctomycetia</taxon>
        <taxon>Pirellulales</taxon>
        <taxon>Pirellulaceae</taxon>
        <taxon>Aureliella</taxon>
    </lineage>
</organism>
<evidence type="ECO:0000313" key="3">
    <source>
        <dbReference type="Proteomes" id="UP000318017"/>
    </source>
</evidence>
<evidence type="ECO:0000256" key="1">
    <source>
        <dbReference type="SAM" id="MobiDB-lite"/>
    </source>
</evidence>
<dbReference type="Proteomes" id="UP000318017">
    <property type="component" value="Chromosome"/>
</dbReference>
<evidence type="ECO:0000313" key="2">
    <source>
        <dbReference type="EMBL" id="QDV23116.1"/>
    </source>
</evidence>
<dbReference type="EMBL" id="CP036298">
    <property type="protein sequence ID" value="QDV23116.1"/>
    <property type="molecule type" value="Genomic_DNA"/>
</dbReference>
<dbReference type="KEGG" id="ahel:Q31a_14120"/>
<dbReference type="AlphaFoldDB" id="A0A518G3E0"/>
<accession>A0A518G3E0</accession>
<gene>
    <name evidence="2" type="ORF">Q31a_14120</name>
</gene>
<name>A0A518G3E0_9BACT</name>
<reference evidence="2 3" key="1">
    <citation type="submission" date="2019-02" db="EMBL/GenBank/DDBJ databases">
        <title>Deep-cultivation of Planctomycetes and their phenomic and genomic characterization uncovers novel biology.</title>
        <authorList>
            <person name="Wiegand S."/>
            <person name="Jogler M."/>
            <person name="Boedeker C."/>
            <person name="Pinto D."/>
            <person name="Vollmers J."/>
            <person name="Rivas-Marin E."/>
            <person name="Kohn T."/>
            <person name="Peeters S.H."/>
            <person name="Heuer A."/>
            <person name="Rast P."/>
            <person name="Oberbeckmann S."/>
            <person name="Bunk B."/>
            <person name="Jeske O."/>
            <person name="Meyerdierks A."/>
            <person name="Storesund J.E."/>
            <person name="Kallscheuer N."/>
            <person name="Luecker S."/>
            <person name="Lage O.M."/>
            <person name="Pohl T."/>
            <person name="Merkel B.J."/>
            <person name="Hornburger P."/>
            <person name="Mueller R.-W."/>
            <person name="Bruemmer F."/>
            <person name="Labrenz M."/>
            <person name="Spormann A.M."/>
            <person name="Op den Camp H."/>
            <person name="Overmann J."/>
            <person name="Amann R."/>
            <person name="Jetten M.S.M."/>
            <person name="Mascher T."/>
            <person name="Medema M.H."/>
            <person name="Devos D.P."/>
            <person name="Kaster A.-K."/>
            <person name="Ovreas L."/>
            <person name="Rohde M."/>
            <person name="Galperin M.Y."/>
            <person name="Jogler C."/>
        </authorList>
    </citation>
    <scope>NUCLEOTIDE SEQUENCE [LARGE SCALE GENOMIC DNA]</scope>
    <source>
        <strain evidence="2 3">Q31a</strain>
    </source>
</reference>
<sequence>MLLRGILGPGTETRMSGCRKAIVSVAILVALGPQAGLSRAQTVPPAASSSPPPAVAQPATSAQRVLLEDAVTTASASEAGPLATPELLAWLNRMIHDNLPETYEDDRKWNQQKEVWDGIKIWREGLRIETKRKKKMVNAGTWTRYSIELVDPDQTVQVQFHRLETLPDGKIAFGVTVDCQLDIFGRLSQWVRDVQLVSISANADANCRLTLDGTVEFQMNILRLPPDIVIKPHIDRAHVELTHYRVRRVSQIGGDTAKFLGNSMRGVVDEKLADLNGKLAGKINTQLEKKSDKLHFSPQFWLLSRLPMPGNTAALATP</sequence>
<keyword evidence="3" id="KW-1185">Reference proteome</keyword>
<proteinExistence type="predicted"/>
<feature type="compositionally biased region" description="Low complexity" evidence="1">
    <location>
        <begin position="40"/>
        <end position="49"/>
    </location>
</feature>
<feature type="region of interest" description="Disordered" evidence="1">
    <location>
        <begin position="40"/>
        <end position="60"/>
    </location>
</feature>
<protein>
    <submittedName>
        <fullName evidence="2">Uncharacterized protein</fullName>
    </submittedName>
</protein>